<evidence type="ECO:0000256" key="1">
    <source>
        <dbReference type="SAM" id="MobiDB-lite"/>
    </source>
</evidence>
<dbReference type="RefSeq" id="XP_007771645.1">
    <property type="nucleotide sequence ID" value="XM_007773455.1"/>
</dbReference>
<feature type="compositionally biased region" description="Low complexity" evidence="1">
    <location>
        <begin position="181"/>
        <end position="203"/>
    </location>
</feature>
<evidence type="ECO:0000313" key="4">
    <source>
        <dbReference type="Proteomes" id="UP000053558"/>
    </source>
</evidence>
<accession>A0A5M3MHG7</accession>
<proteinExistence type="predicted"/>
<dbReference type="Pfam" id="PF20262">
    <property type="entry name" value="UNC80_C"/>
    <property type="match status" value="1"/>
</dbReference>
<dbReference type="GO" id="GO:0055080">
    <property type="term" value="P:monoatomic cation homeostasis"/>
    <property type="evidence" value="ECO:0007669"/>
    <property type="project" value="TreeGrafter"/>
</dbReference>
<sequence length="2543" mass="274600">MSSRKDLPHKSQLKRSTGRIQKRSVSDSPSSDHARAHSKNSTLQISLNDDPFAIDDRANSSWTQQPIVESPLASASPTPSAIASPSLPSPPPHQHQQRQHQRQPHHAPTLPASIQRKVFSPKVFRSAKSASSVDERHAKKQQSVDESNNGRDKDASGQPTRTPSKVRWEQIRQHVIPVSGSAAPHQSTSQSPSASPSISSTALPPALTPGGAVAAAPIAVPGGSAIAASVLTPNCAHAPIPKPSSRLAARFGFRQVVEQVREVSVDDARRFADEVLRVCWSAHASLSGSGPASYGVPAAVAGGSGAASAYGYGYSWSATSSSATLPMSMMHHTGKSSVSLISGLTGASSGGHANANANAGVYADGGMSSAPGPARRPTLAGTLHDILLRYAKRHVTALPHEPLVLASLLGPFLMDDPSESAGAGAGAGAGVGLSLDEDRWSAAEAFELIVETWRAVTPELEISRLLWTLRAATRPTRERTRLLTVLDSLAHPRGGELVLSTPEAFLSLAQGLLLLLIALLRQPAAHSTGAGDGFGDGVAQADAVRGLLRQLASGECGALEVPGCVFKSAEEGRVVREMLLGEAVVRVMECSNGEEGEVRRYVMRYLVDEYWCPLQDTTTLPPVAQSSIARTLAAFSYAARALLDSPSTVTSSSSTSLLAKKLPDAERILHVLNTRAVPLVRLASGPRAADAQGALAKLVLALLCADFDGGGPTEEGGGGAQGKLMAVAAADLLSRAYGEWKVGVERVVGSLLAEGAWDAIVKVLRAVMRLETAQRVQFFGPALPLLIDRLVADPPPIPFPALSSVLAALSTAHPQLLFKPLFTLAQTSSDPSLPSSAAVTAFSGMGLTIAAHHLCGVAALARVVPRFWTRDPDMVLVALGGSEKKGKGLLWGRPRVGQVIILLELLARVKEVREGILRRAKEESEKEGDWGKGVGNGSGDEEEELNASIQFFSVLEAKIGIILEARTRNDGSDGALERWPALLQLLLASLLTEIRLLNRSLKRCQWYTPVTEWVQQASTSASAGNNATADKDVEEGSETVRAESVANDDELSEEESIRTALQDLQTLYKTAQDSCRATRQRRSTMYSYYPSMLAASKSSGDPNGGDGKVAMNALVDAFEERCRLVGSLQTNAQAALLRLLVVVSASLTVADHEALGRTLWEWGVGCEDSGVHIPAAFLLMLCIEKAPMIVPEVIKYQLLSNDVSSKLDSIHKINTLVSLRFQLLSQPFLPDRQWRRPFRLARDPLIFVMTDIGSSQYVREENEDDNEDGLPFELRRRLSEVGWMDDDKPADHKRDWVLTPLTLLPSHLADRGASLAGAGTTGGGLVTSGSGTLSAPPSPTSSPAKSRPNSDTSGDVAAVALARNVSDPTKRGVKRRAVFIPALAAVLPHLAVLTLDPDPGVSSEARQSITELMRNEPGLLSRPIFDLLAAGDSAQTFRVLTALLHVRTHLPHAMAHAIFNHVTGYLKYLAREADAAAALGPDAGQALRVFAASVGVLAQLVPQVSELSIREIRRAKVDMFLLPTGALWFGAGAPASALFPRRPPYTDDPAESVQSVGAVTMLRLAQNMFFLALLKRHPRDVGVIRKGMSRLSLPPIDFEGPDRYGGFGAYAHAAKTLELKDFVPKRLAIRQAMARKSSVVHGMSVALSRSYLLLLSQIFRSMSRHLSDRGELAVFIDGINRILLAHGDDTGIVVQSMIALMIASTRFRRLFITGGGYPLFMPAVIKVYAEQESHPGIRQAIEYAVNRFFALHQDAFIFQTLDVMTHVNLAFGSGDDWLTKHIFTLLSSLREDITRVPDIVGIRDVNKTQEREALLVATAEDKPQTFFAAIRREKSSEGPTQGQARNKIIVDLPEEYATKILDTDNLVRLLLTVIAHDPAIQRAQQLLRFMRHTVSPIYETSKTARSVLRDGIDALGTILLRGPGKPKTAVDPSGGAPVTADELGDGESSLTETLQRKSKAPSDFMAMRVEYLFLSVEFLRAGGHYSIGTTQKILDVVKLLLRDAAHLSHYVATFLGDLSVLSLQSADRAKDTINFLRDLAPIVSAYASALDFSAVYKAITDMPWASLSQERGIANLVVTQIIRAALSATEDMPISLGTDVGRSPLVGLLVRSLSYHGNIVMDEIVRNKPTFKYLISVVFPFAISLQTTSWLMQQEHHIESWRLDNHRKAWVQLLTYVMTACQGASAADGRRTVAPSDQPRGSIKRRPGNPRDTAMTIAAALQVLKVVVIRGQDDLARISGIWIRVSNFVHALIREGDARFASSGSTSVPPSPTHSPRNSFSDHSPPLLPLRRGDSIKASSPRAVDYVMWSFLELLCRCRHPIALQMKLLMQEKTLQLNHQIRATHGAVVPSDSRRASMTIFSKPRHRVSNASFGQLSPRSSAFPTSASNLSLHPHNVRMERGRLSEAHSYASLGGERIVHLGPGHQLAPEPLQRATSVERSASVLASGTKVRAPPLVRATYRRIRLVQMHHGYTPLLAYPLDLLDLATGEEESPRSWALHEAMDAMIKETKELVMEFANIGGEVDEDVVVVTRTANDSIAFDE</sequence>
<keyword evidence="4" id="KW-1185">Reference proteome</keyword>
<feature type="domain" description="Protein UNC80 C-terminal" evidence="2">
    <location>
        <begin position="1641"/>
        <end position="1802"/>
    </location>
</feature>
<comment type="caution">
    <text evidence="3">The sequence shown here is derived from an EMBL/GenBank/DDBJ whole genome shotgun (WGS) entry which is preliminary data.</text>
</comment>
<dbReference type="InterPro" id="IPR046460">
    <property type="entry name" value="UNC80_C"/>
</dbReference>
<dbReference type="PANTHER" id="PTHR31781">
    <property type="entry name" value="UNC80"/>
    <property type="match status" value="1"/>
</dbReference>
<dbReference type="Proteomes" id="UP000053558">
    <property type="component" value="Unassembled WGS sequence"/>
</dbReference>
<feature type="region of interest" description="Disordered" evidence="1">
    <location>
        <begin position="2187"/>
        <end position="2211"/>
    </location>
</feature>
<organism evidence="3 4">
    <name type="scientific">Coniophora puteana (strain RWD-64-598)</name>
    <name type="common">Brown rot fungus</name>
    <dbReference type="NCBI Taxonomy" id="741705"/>
    <lineage>
        <taxon>Eukaryota</taxon>
        <taxon>Fungi</taxon>
        <taxon>Dikarya</taxon>
        <taxon>Basidiomycota</taxon>
        <taxon>Agaricomycotina</taxon>
        <taxon>Agaricomycetes</taxon>
        <taxon>Agaricomycetidae</taxon>
        <taxon>Boletales</taxon>
        <taxon>Coniophorineae</taxon>
        <taxon>Coniophoraceae</taxon>
        <taxon>Coniophora</taxon>
    </lineage>
</organism>
<evidence type="ECO:0000259" key="2">
    <source>
        <dbReference type="Pfam" id="PF20262"/>
    </source>
</evidence>
<feature type="compositionally biased region" description="Low complexity" evidence="1">
    <location>
        <begin position="70"/>
        <end position="86"/>
    </location>
</feature>
<dbReference type="GeneID" id="19198719"/>
<feature type="region of interest" description="Disordered" evidence="1">
    <location>
        <begin position="1"/>
        <end position="203"/>
    </location>
</feature>
<dbReference type="EMBL" id="JH711582">
    <property type="protein sequence ID" value="EIW78652.1"/>
    <property type="molecule type" value="Genomic_DNA"/>
</dbReference>
<dbReference type="GO" id="GO:0005261">
    <property type="term" value="F:monoatomic cation channel activity"/>
    <property type="evidence" value="ECO:0007669"/>
    <property type="project" value="TreeGrafter"/>
</dbReference>
<gene>
    <name evidence="3" type="ORF">CONPUDRAFT_108623</name>
</gene>
<protein>
    <recommendedName>
        <fullName evidence="2">Protein UNC80 C-terminal domain-containing protein</fullName>
    </recommendedName>
</protein>
<feature type="compositionally biased region" description="Low complexity" evidence="1">
    <location>
        <begin position="1327"/>
        <end position="1347"/>
    </location>
</feature>
<dbReference type="OrthoDB" id="5584001at2759"/>
<feature type="compositionally biased region" description="Low complexity" evidence="1">
    <location>
        <begin position="1019"/>
        <end position="1028"/>
    </location>
</feature>
<feature type="region of interest" description="Disordered" evidence="1">
    <location>
        <begin position="1925"/>
        <end position="1954"/>
    </location>
</feature>
<reference evidence="4" key="1">
    <citation type="journal article" date="2012" name="Science">
        <title>The Paleozoic origin of enzymatic lignin decomposition reconstructed from 31 fungal genomes.</title>
        <authorList>
            <person name="Floudas D."/>
            <person name="Binder M."/>
            <person name="Riley R."/>
            <person name="Barry K."/>
            <person name="Blanchette R.A."/>
            <person name="Henrissat B."/>
            <person name="Martinez A.T."/>
            <person name="Otillar R."/>
            <person name="Spatafora J.W."/>
            <person name="Yadav J.S."/>
            <person name="Aerts A."/>
            <person name="Benoit I."/>
            <person name="Boyd A."/>
            <person name="Carlson A."/>
            <person name="Copeland A."/>
            <person name="Coutinho P.M."/>
            <person name="de Vries R.P."/>
            <person name="Ferreira P."/>
            <person name="Findley K."/>
            <person name="Foster B."/>
            <person name="Gaskell J."/>
            <person name="Glotzer D."/>
            <person name="Gorecki P."/>
            <person name="Heitman J."/>
            <person name="Hesse C."/>
            <person name="Hori C."/>
            <person name="Igarashi K."/>
            <person name="Jurgens J.A."/>
            <person name="Kallen N."/>
            <person name="Kersten P."/>
            <person name="Kohler A."/>
            <person name="Kuees U."/>
            <person name="Kumar T.K.A."/>
            <person name="Kuo A."/>
            <person name="LaButti K."/>
            <person name="Larrondo L.F."/>
            <person name="Lindquist E."/>
            <person name="Ling A."/>
            <person name="Lombard V."/>
            <person name="Lucas S."/>
            <person name="Lundell T."/>
            <person name="Martin R."/>
            <person name="McLaughlin D.J."/>
            <person name="Morgenstern I."/>
            <person name="Morin E."/>
            <person name="Murat C."/>
            <person name="Nagy L.G."/>
            <person name="Nolan M."/>
            <person name="Ohm R.A."/>
            <person name="Patyshakuliyeva A."/>
            <person name="Rokas A."/>
            <person name="Ruiz-Duenas F.J."/>
            <person name="Sabat G."/>
            <person name="Salamov A."/>
            <person name="Samejima M."/>
            <person name="Schmutz J."/>
            <person name="Slot J.C."/>
            <person name="St John F."/>
            <person name="Stenlid J."/>
            <person name="Sun H."/>
            <person name="Sun S."/>
            <person name="Syed K."/>
            <person name="Tsang A."/>
            <person name="Wiebenga A."/>
            <person name="Young D."/>
            <person name="Pisabarro A."/>
            <person name="Eastwood D.C."/>
            <person name="Martin F."/>
            <person name="Cullen D."/>
            <person name="Grigoriev I.V."/>
            <person name="Hibbett D.S."/>
        </authorList>
    </citation>
    <scope>NUCLEOTIDE SEQUENCE [LARGE SCALE GENOMIC DNA]</scope>
    <source>
        <strain evidence="4">RWD-64-598 SS2</strain>
    </source>
</reference>
<feature type="region of interest" description="Disordered" evidence="1">
    <location>
        <begin position="1019"/>
        <end position="1054"/>
    </location>
</feature>
<evidence type="ECO:0000313" key="3">
    <source>
        <dbReference type="EMBL" id="EIW78652.1"/>
    </source>
</evidence>
<feature type="region of interest" description="Disordered" evidence="1">
    <location>
        <begin position="1319"/>
        <end position="1353"/>
    </location>
</feature>
<dbReference type="GO" id="GO:0034703">
    <property type="term" value="C:cation channel complex"/>
    <property type="evidence" value="ECO:0007669"/>
    <property type="project" value="TreeGrafter"/>
</dbReference>
<feature type="compositionally biased region" description="Basic residues" evidence="1">
    <location>
        <begin position="11"/>
        <end position="22"/>
    </location>
</feature>
<dbReference type="OMA" id="YAMTACQ"/>
<dbReference type="PANTHER" id="PTHR31781:SF1">
    <property type="entry name" value="PROTEIN UNC-80 HOMOLOG"/>
    <property type="match status" value="1"/>
</dbReference>
<feature type="compositionally biased region" description="Basic residues" evidence="1">
    <location>
        <begin position="95"/>
        <end position="105"/>
    </location>
</feature>
<dbReference type="KEGG" id="cput:CONPUDRAFT_108623"/>
<name>A0A5M3MHG7_CONPW</name>
<feature type="region of interest" description="Disordered" evidence="1">
    <location>
        <begin position="2261"/>
        <end position="2294"/>
    </location>
</feature>